<name>A0A261FA64_9BIFI</name>
<evidence type="ECO:0000313" key="2">
    <source>
        <dbReference type="EMBL" id="OZG56041.1"/>
    </source>
</evidence>
<keyword evidence="1" id="KW-0472">Membrane</keyword>
<dbReference type="Proteomes" id="UP000228976">
    <property type="component" value="Unassembled WGS sequence"/>
</dbReference>
<sequence>MKHPTLALITATSVLAVLCLAFWWPYAIALVAWHSISPVRGICWLVSLVYLGILCFAPIEVDGTRLSNLF</sequence>
<comment type="caution">
    <text evidence="2">The sequence shown here is derived from an EMBL/GenBank/DDBJ whole genome shotgun (WGS) entry which is preliminary data.</text>
</comment>
<dbReference type="EMBL" id="MWWU01000002">
    <property type="protein sequence ID" value="OZG56041.1"/>
    <property type="molecule type" value="Genomic_DNA"/>
</dbReference>
<proteinExistence type="predicted"/>
<evidence type="ECO:0000313" key="3">
    <source>
        <dbReference type="Proteomes" id="UP000228976"/>
    </source>
</evidence>
<feature type="transmembrane region" description="Helical" evidence="1">
    <location>
        <begin position="39"/>
        <end position="59"/>
    </location>
</feature>
<evidence type="ECO:0000256" key="1">
    <source>
        <dbReference type="SAM" id="Phobius"/>
    </source>
</evidence>
<gene>
    <name evidence="2" type="ORF">AEAE_0529</name>
</gene>
<protein>
    <submittedName>
        <fullName evidence="2">Uncharacterized protein</fullName>
    </submittedName>
</protein>
<accession>A0A261FA64</accession>
<reference evidence="2 3" key="1">
    <citation type="journal article" date="2017" name="BMC Genomics">
        <title>Comparative genomic and phylogenomic analyses of the Bifidobacteriaceae family.</title>
        <authorList>
            <person name="Lugli G.A."/>
            <person name="Milani C."/>
            <person name="Turroni F."/>
            <person name="Duranti S."/>
            <person name="Mancabelli L."/>
            <person name="Mangifesta M."/>
            <person name="Ferrario C."/>
            <person name="Modesto M."/>
            <person name="Mattarelli P."/>
            <person name="Jiri K."/>
            <person name="van Sinderen D."/>
            <person name="Ventura M."/>
        </authorList>
    </citation>
    <scope>NUCLEOTIDE SEQUENCE [LARGE SCALE GENOMIC DNA]</scope>
    <source>
        <strain evidence="2 3">LMG 21773</strain>
    </source>
</reference>
<organism evidence="2 3">
    <name type="scientific">Aeriscardovia aeriphila</name>
    <dbReference type="NCBI Taxonomy" id="218139"/>
    <lineage>
        <taxon>Bacteria</taxon>
        <taxon>Bacillati</taxon>
        <taxon>Actinomycetota</taxon>
        <taxon>Actinomycetes</taxon>
        <taxon>Bifidobacteriales</taxon>
        <taxon>Bifidobacteriaceae</taxon>
        <taxon>Aeriscardovia</taxon>
    </lineage>
</organism>
<keyword evidence="1" id="KW-0812">Transmembrane</keyword>
<dbReference type="AlphaFoldDB" id="A0A261FA64"/>
<keyword evidence="3" id="KW-1185">Reference proteome</keyword>
<keyword evidence="1" id="KW-1133">Transmembrane helix</keyword>